<proteinExistence type="predicted"/>
<dbReference type="PANTHER" id="PTHR28094">
    <property type="entry name" value="MEIOTICALLY UP-REGULATED GENE 113 PROTEIN"/>
    <property type="match status" value="1"/>
</dbReference>
<keyword evidence="4" id="KW-1185">Reference proteome</keyword>
<evidence type="ECO:0000256" key="1">
    <source>
        <dbReference type="SAM" id="MobiDB-lite"/>
    </source>
</evidence>
<feature type="compositionally biased region" description="Basic and acidic residues" evidence="1">
    <location>
        <begin position="246"/>
        <end position="257"/>
    </location>
</feature>
<dbReference type="PANTHER" id="PTHR28094:SF2">
    <property type="entry name" value="BACTERIOPHAGE T5 ORF172 DNA-BINDING DOMAIN-CONTAINING PROTEIN"/>
    <property type="match status" value="1"/>
</dbReference>
<dbReference type="InterPro" id="IPR053006">
    <property type="entry name" value="Meiosis_regulatory"/>
</dbReference>
<reference evidence="3 4" key="1">
    <citation type="submission" date="2022-12" db="EMBL/GenBank/DDBJ databases">
        <title>Genomic features and morphological characterization of a novel Knufia sp. strain isolated from spacecraft assembly facility.</title>
        <authorList>
            <person name="Teixeira M."/>
            <person name="Chander A.M."/>
            <person name="Stajich J.E."/>
            <person name="Venkateswaran K."/>
        </authorList>
    </citation>
    <scope>NUCLEOTIDE SEQUENCE [LARGE SCALE GENOMIC DNA]</scope>
    <source>
        <strain evidence="3 4">FJI-L2-BK-P2</strain>
    </source>
</reference>
<feature type="compositionally biased region" description="Polar residues" evidence="1">
    <location>
        <begin position="50"/>
        <end position="63"/>
    </location>
</feature>
<dbReference type="Pfam" id="PF10544">
    <property type="entry name" value="T5orf172"/>
    <property type="match status" value="1"/>
</dbReference>
<sequence>MLNSTADLVTNRYNSMYSLSSAVESNEIVLRKMAFQGLTPEALVDRTDSKNPATTCKGLTSSGRPCRRGIGSTPGGSPAPSPGNSPAKYVDTNGVVAILNQGDAAAFFCWQHKDQAENLVAKVRQERRKTKIMPLHERSSIDTLAEKVGVLDLDAEVNKPERNAKHGSGGDARRKKRRETLPQEWQNVQGPLMTLPEDVVHEAMATPTKPPHRRTTYKQERYGRSNVKASWSCCIRSDDDYNDDGPPARRRERHEQRPPSSQTQPQSNRPVSHGSRPTAVTQTQMQERPAATPHRHSQQLTPTRPPPRPAAHPSSPHTQTQNFLSLIPPHLNPNTTSALLSELSKPFAKDDEAGYIYIFWLTPASEDSTPDDDLASTILDGDLDYQDNFRASAYSDSRPRTTTARNRARALDRYASVKKHDREPPKILLKIGRAQNVHRRMTQWTKQCNQNIALVRYYPHYASAAADPRGPGGAKVPHVNKVERLVHLELRGLGMGKEAEKCADCGREHREWFEVPATRDGLRGVDGVVRRWVQWAENLPPDKVDAVDFADGGYY</sequence>
<evidence type="ECO:0000313" key="3">
    <source>
        <dbReference type="EMBL" id="KAK5954747.1"/>
    </source>
</evidence>
<organism evidence="3 4">
    <name type="scientific">Knufia fluminis</name>
    <dbReference type="NCBI Taxonomy" id="191047"/>
    <lineage>
        <taxon>Eukaryota</taxon>
        <taxon>Fungi</taxon>
        <taxon>Dikarya</taxon>
        <taxon>Ascomycota</taxon>
        <taxon>Pezizomycotina</taxon>
        <taxon>Eurotiomycetes</taxon>
        <taxon>Chaetothyriomycetidae</taxon>
        <taxon>Chaetothyriales</taxon>
        <taxon>Trichomeriaceae</taxon>
        <taxon>Knufia</taxon>
    </lineage>
</organism>
<feature type="region of interest" description="Disordered" evidence="1">
    <location>
        <begin position="46"/>
        <end position="87"/>
    </location>
</feature>
<protein>
    <recommendedName>
        <fullName evidence="2">Bacteriophage T5 Orf172 DNA-binding domain-containing protein</fullName>
    </recommendedName>
</protein>
<dbReference type="SMART" id="SM00974">
    <property type="entry name" value="T5orf172"/>
    <property type="match status" value="1"/>
</dbReference>
<evidence type="ECO:0000313" key="4">
    <source>
        <dbReference type="Proteomes" id="UP001316803"/>
    </source>
</evidence>
<dbReference type="AlphaFoldDB" id="A0AAN8EN51"/>
<feature type="region of interest" description="Disordered" evidence="1">
    <location>
        <begin position="235"/>
        <end position="330"/>
    </location>
</feature>
<gene>
    <name evidence="3" type="ORF">OHC33_004472</name>
</gene>
<dbReference type="Proteomes" id="UP001316803">
    <property type="component" value="Unassembled WGS sequence"/>
</dbReference>
<dbReference type="EMBL" id="JAKLMC020000008">
    <property type="protein sequence ID" value="KAK5954747.1"/>
    <property type="molecule type" value="Genomic_DNA"/>
</dbReference>
<evidence type="ECO:0000259" key="2">
    <source>
        <dbReference type="SMART" id="SM00974"/>
    </source>
</evidence>
<comment type="caution">
    <text evidence="3">The sequence shown here is derived from an EMBL/GenBank/DDBJ whole genome shotgun (WGS) entry which is preliminary data.</text>
</comment>
<feature type="region of interest" description="Disordered" evidence="1">
    <location>
        <begin position="157"/>
        <end position="196"/>
    </location>
</feature>
<name>A0AAN8EN51_9EURO</name>
<feature type="domain" description="Bacteriophage T5 Orf172 DNA-binding" evidence="2">
    <location>
        <begin position="423"/>
        <end position="532"/>
    </location>
</feature>
<feature type="compositionally biased region" description="Low complexity" evidence="1">
    <location>
        <begin position="258"/>
        <end position="267"/>
    </location>
</feature>
<accession>A0AAN8EN51</accession>
<dbReference type="InterPro" id="IPR018306">
    <property type="entry name" value="Phage_T5_Orf172_DNA-bd"/>
</dbReference>